<proteinExistence type="predicted"/>
<dbReference type="STRING" id="1122949.GCA_000378725_01509"/>
<organism evidence="2 3">
    <name type="scientific">Peptoniphilus lacrimalis</name>
    <dbReference type="NCBI Taxonomy" id="33031"/>
    <lineage>
        <taxon>Bacteria</taxon>
        <taxon>Bacillati</taxon>
        <taxon>Bacillota</taxon>
        <taxon>Tissierellia</taxon>
        <taxon>Tissierellales</taxon>
        <taxon>Peptoniphilaceae</taxon>
        <taxon>Peptoniphilus</taxon>
    </lineage>
</organism>
<dbReference type="InterPro" id="IPR038765">
    <property type="entry name" value="Papain-like_cys_pep_sf"/>
</dbReference>
<dbReference type="Pfam" id="PF05708">
    <property type="entry name" value="Peptidase_C92"/>
    <property type="match status" value="1"/>
</dbReference>
<dbReference type="OrthoDB" id="1708048at2"/>
<dbReference type="AlphaFoldDB" id="A0A379C420"/>
<dbReference type="RefSeq" id="WP_019035156.1">
    <property type="nucleotide sequence ID" value="NZ_UGSZ01000001.1"/>
</dbReference>
<protein>
    <submittedName>
        <fullName evidence="2">Uncharacterized distant relative of cell wall-associated hydrolases</fullName>
    </submittedName>
</protein>
<dbReference type="Gene3D" id="3.90.1720.10">
    <property type="entry name" value="endopeptidase domain like (from Nostoc punctiforme)"/>
    <property type="match status" value="1"/>
</dbReference>
<evidence type="ECO:0000313" key="2">
    <source>
        <dbReference type="EMBL" id="SUB56974.1"/>
    </source>
</evidence>
<reference evidence="2 3" key="1">
    <citation type="submission" date="2018-06" db="EMBL/GenBank/DDBJ databases">
        <authorList>
            <consortium name="Pathogen Informatics"/>
            <person name="Doyle S."/>
        </authorList>
    </citation>
    <scope>NUCLEOTIDE SEQUENCE [LARGE SCALE GENOMIC DNA]</scope>
    <source>
        <strain evidence="2 3">NCTC13149</strain>
    </source>
</reference>
<feature type="signal peptide" evidence="1">
    <location>
        <begin position="1"/>
        <end position="25"/>
    </location>
</feature>
<dbReference type="InterPro" id="IPR024453">
    <property type="entry name" value="Peptidase_C92"/>
</dbReference>
<name>A0A379C420_9FIRM</name>
<evidence type="ECO:0000256" key="1">
    <source>
        <dbReference type="SAM" id="SignalP"/>
    </source>
</evidence>
<accession>A0A379C420</accession>
<keyword evidence="1" id="KW-0732">Signal</keyword>
<dbReference type="EMBL" id="UGSZ01000001">
    <property type="protein sequence ID" value="SUB56974.1"/>
    <property type="molecule type" value="Genomic_DNA"/>
</dbReference>
<feature type="chain" id="PRO_5016674103" evidence="1">
    <location>
        <begin position="26"/>
        <end position="232"/>
    </location>
</feature>
<dbReference type="Proteomes" id="UP000255517">
    <property type="component" value="Unassembled WGS sequence"/>
</dbReference>
<dbReference type="GO" id="GO:0016787">
    <property type="term" value="F:hydrolase activity"/>
    <property type="evidence" value="ECO:0007669"/>
    <property type="project" value="UniProtKB-KW"/>
</dbReference>
<gene>
    <name evidence="2" type="ORF">NCTC13149_00789</name>
</gene>
<keyword evidence="2" id="KW-0378">Hydrolase</keyword>
<evidence type="ECO:0000313" key="3">
    <source>
        <dbReference type="Proteomes" id="UP000255517"/>
    </source>
</evidence>
<sequence length="232" mass="26390">MKKRFSILVSVLMFCILLNPTFVKANEYQGKAEEFDQTGEKYQSASEVFRKEEVEELIEQVETKKLMPDKTDFTASDGMLRASFGQYPTRKGVILVTKDKYKGLIPTGHAAIIYGQNVVVESLSQGVTTGRNDWHSTKTTCYGVTVKNTTVTQDSNAADWCYKQISKPYNLNYYNMSTRAKFYCSQLVWAAFLDNYNIDLNTPAFANAAMLSNPVHPMELVWTDETNLIYEK</sequence>
<dbReference type="SUPFAM" id="SSF54001">
    <property type="entry name" value="Cysteine proteinases"/>
    <property type="match status" value="1"/>
</dbReference>